<name>A0ABU0ZY53_9FLAO</name>
<dbReference type="RefSeq" id="WP_308863014.1">
    <property type="nucleotide sequence ID" value="NZ_JAVHUL010000003.1"/>
</dbReference>
<comment type="caution">
    <text evidence="1">The sequence shown here is derived from an EMBL/GenBank/DDBJ whole genome shotgun (WGS) entry which is preliminary data.</text>
</comment>
<dbReference type="Gene3D" id="1.10.1220.10">
    <property type="entry name" value="Met repressor-like"/>
    <property type="match status" value="1"/>
</dbReference>
<dbReference type="Proteomes" id="UP001230915">
    <property type="component" value="Unassembled WGS sequence"/>
</dbReference>
<evidence type="ECO:0000313" key="1">
    <source>
        <dbReference type="EMBL" id="MDQ7916381.1"/>
    </source>
</evidence>
<dbReference type="InterPro" id="IPR013321">
    <property type="entry name" value="Arc_rbn_hlx_hlx"/>
</dbReference>
<proteinExistence type="predicted"/>
<evidence type="ECO:0008006" key="3">
    <source>
        <dbReference type="Google" id="ProtNLM"/>
    </source>
</evidence>
<evidence type="ECO:0000313" key="2">
    <source>
        <dbReference type="Proteomes" id="UP001230915"/>
    </source>
</evidence>
<reference evidence="1 2" key="1">
    <citation type="submission" date="2023-08" db="EMBL/GenBank/DDBJ databases">
        <title>Mesonia sp. MT50, isolated from deep-sea sediment of the Mariana Trench.</title>
        <authorList>
            <person name="Fu H."/>
        </authorList>
    </citation>
    <scope>NUCLEOTIDE SEQUENCE [LARGE SCALE GENOMIC DNA]</scope>
    <source>
        <strain evidence="1 2">MT50</strain>
    </source>
</reference>
<accession>A0ABU0ZY53</accession>
<protein>
    <recommendedName>
        <fullName evidence="3">Toxin-antitoxin system HicB family antitoxin</fullName>
    </recommendedName>
</protein>
<dbReference type="EMBL" id="JAVHUL010000003">
    <property type="protein sequence ID" value="MDQ7916381.1"/>
    <property type="molecule type" value="Genomic_DNA"/>
</dbReference>
<dbReference type="InterPro" id="IPR010985">
    <property type="entry name" value="Ribbon_hlx_hlx"/>
</dbReference>
<dbReference type="SUPFAM" id="SSF47598">
    <property type="entry name" value="Ribbon-helix-helix"/>
    <property type="match status" value="1"/>
</dbReference>
<keyword evidence="2" id="KW-1185">Reference proteome</keyword>
<gene>
    <name evidence="1" type="ORF">RBU60_02250</name>
</gene>
<organism evidence="1 2">
    <name type="scientific">Mesonia profundi</name>
    <dbReference type="NCBI Taxonomy" id="3070998"/>
    <lineage>
        <taxon>Bacteria</taxon>
        <taxon>Pseudomonadati</taxon>
        <taxon>Bacteroidota</taxon>
        <taxon>Flavobacteriia</taxon>
        <taxon>Flavobacteriales</taxon>
        <taxon>Flavobacteriaceae</taxon>
        <taxon>Mesonia</taxon>
    </lineage>
</organism>
<sequence>MNTKIQLSIRLDQSLMNALKESAKADNRSLNSYIEKVLKEDVGNIPNATTLAAMEEARNGNLERIEDIDDWFEKL</sequence>